<evidence type="ECO:0000256" key="2">
    <source>
        <dbReference type="ARBA" id="ARBA00023002"/>
    </source>
</evidence>
<dbReference type="OMA" id="HPAKDPM"/>
<dbReference type="Proteomes" id="UP000054302">
    <property type="component" value="Unassembled WGS sequence"/>
</dbReference>
<evidence type="ECO:0000256" key="1">
    <source>
        <dbReference type="ARBA" id="ARBA00022857"/>
    </source>
</evidence>
<accession>A0A0D2A895</accession>
<keyword evidence="1" id="KW-0521">NADP</keyword>
<dbReference type="SUPFAM" id="SSF51735">
    <property type="entry name" value="NAD(P)-binding Rossmann-fold domains"/>
    <property type="match status" value="1"/>
</dbReference>
<dbReference type="GeneID" id="27320732"/>
<proteinExistence type="predicted"/>
<dbReference type="VEuPathDB" id="FungiDB:PV10_02887"/>
<dbReference type="GO" id="GO:0016491">
    <property type="term" value="F:oxidoreductase activity"/>
    <property type="evidence" value="ECO:0007669"/>
    <property type="project" value="UniProtKB-KW"/>
</dbReference>
<evidence type="ECO:0000313" key="4">
    <source>
        <dbReference type="EMBL" id="KIV95208.1"/>
    </source>
</evidence>
<dbReference type="HOGENOM" id="CLU_079104_1_1_1"/>
<dbReference type="PANTHER" id="PTHR47706:SF9">
    <property type="entry name" value="NMRA-LIKE DOMAIN-CONTAINING PROTEIN-RELATED"/>
    <property type="match status" value="1"/>
</dbReference>
<name>A0A0D2A895_EXOME</name>
<dbReference type="EMBL" id="KN847521">
    <property type="protein sequence ID" value="KIV95208.1"/>
    <property type="molecule type" value="Genomic_DNA"/>
</dbReference>
<dbReference type="AlphaFoldDB" id="A0A0D2A895"/>
<sequence>MERHRVVVAGFTSRVAQLITASLLEHEGIEITGICRDKTKVPSLVSQNPNVTVVEAEYNDKARLGGALQGASVCVCCYFGPEDLMLHGQMILIDSCIAENVPRYIASDFSFDYRGLKHGDFPFKDSQLEIHDYLARRERQGRITAVHVLNGGFFEAVLFPFMGALDVTARKIRYWGTGDEPWDMTSMQDTARFAAKVILDQQATGVLNVRGARKSLREIAGVLEHVYGSKFTLENLGTIQDLHEKMSSAREAFPDDVGQWLGLHYNYFTINGSTLLRGYDNDRYPDVRVQSLETFCRQHSLEQLPTLFR</sequence>
<dbReference type="STRING" id="212818.A0A0D2A895"/>
<dbReference type="InterPro" id="IPR051609">
    <property type="entry name" value="NmrA/Isoflavone_reductase-like"/>
</dbReference>
<dbReference type="Gene3D" id="3.40.50.720">
    <property type="entry name" value="NAD(P)-binding Rossmann-like Domain"/>
    <property type="match status" value="1"/>
</dbReference>
<evidence type="ECO:0000259" key="3">
    <source>
        <dbReference type="Pfam" id="PF05368"/>
    </source>
</evidence>
<dbReference type="OrthoDB" id="419598at2759"/>
<dbReference type="InterPro" id="IPR036291">
    <property type="entry name" value="NAD(P)-bd_dom_sf"/>
</dbReference>
<feature type="domain" description="NmrA-like" evidence="3">
    <location>
        <begin position="4"/>
        <end position="257"/>
    </location>
</feature>
<dbReference type="InterPro" id="IPR008030">
    <property type="entry name" value="NmrA-like"/>
</dbReference>
<keyword evidence="5" id="KW-1185">Reference proteome</keyword>
<keyword evidence="2" id="KW-0560">Oxidoreductase</keyword>
<evidence type="ECO:0000313" key="5">
    <source>
        <dbReference type="Proteomes" id="UP000054302"/>
    </source>
</evidence>
<dbReference type="PANTHER" id="PTHR47706">
    <property type="entry name" value="NMRA-LIKE FAMILY PROTEIN"/>
    <property type="match status" value="1"/>
</dbReference>
<protein>
    <recommendedName>
        <fullName evidence="3">NmrA-like domain-containing protein</fullName>
    </recommendedName>
</protein>
<gene>
    <name evidence="4" type="ORF">PV10_02887</name>
</gene>
<organism evidence="4 5">
    <name type="scientific">Exophiala mesophila</name>
    <name type="common">Black yeast-like fungus</name>
    <dbReference type="NCBI Taxonomy" id="212818"/>
    <lineage>
        <taxon>Eukaryota</taxon>
        <taxon>Fungi</taxon>
        <taxon>Dikarya</taxon>
        <taxon>Ascomycota</taxon>
        <taxon>Pezizomycotina</taxon>
        <taxon>Eurotiomycetes</taxon>
        <taxon>Chaetothyriomycetidae</taxon>
        <taxon>Chaetothyriales</taxon>
        <taxon>Herpotrichiellaceae</taxon>
        <taxon>Exophiala</taxon>
    </lineage>
</organism>
<reference evidence="4 5" key="1">
    <citation type="submission" date="2015-01" db="EMBL/GenBank/DDBJ databases">
        <title>The Genome Sequence of Exophiala mesophila CBS40295.</title>
        <authorList>
            <consortium name="The Broad Institute Genomics Platform"/>
            <person name="Cuomo C."/>
            <person name="de Hoog S."/>
            <person name="Gorbushina A."/>
            <person name="Stielow B."/>
            <person name="Teixiera M."/>
            <person name="Abouelleil A."/>
            <person name="Chapman S.B."/>
            <person name="Priest M."/>
            <person name="Young S.K."/>
            <person name="Wortman J."/>
            <person name="Nusbaum C."/>
            <person name="Birren B."/>
        </authorList>
    </citation>
    <scope>NUCLEOTIDE SEQUENCE [LARGE SCALE GENOMIC DNA]</scope>
    <source>
        <strain evidence="4 5">CBS 40295</strain>
    </source>
</reference>
<dbReference type="RefSeq" id="XP_016226782.1">
    <property type="nucleotide sequence ID" value="XM_016367264.1"/>
</dbReference>
<dbReference type="Pfam" id="PF05368">
    <property type="entry name" value="NmrA"/>
    <property type="match status" value="1"/>
</dbReference>